<dbReference type="SUPFAM" id="SSF54909">
    <property type="entry name" value="Dimeric alpha+beta barrel"/>
    <property type="match status" value="1"/>
</dbReference>
<dbReference type="InterPro" id="IPR007138">
    <property type="entry name" value="ABM_dom"/>
</dbReference>
<name>A0AAN6XU41_9PEZI</name>
<organism evidence="2 3">
    <name type="scientific">Rhypophila decipiens</name>
    <dbReference type="NCBI Taxonomy" id="261697"/>
    <lineage>
        <taxon>Eukaryota</taxon>
        <taxon>Fungi</taxon>
        <taxon>Dikarya</taxon>
        <taxon>Ascomycota</taxon>
        <taxon>Pezizomycotina</taxon>
        <taxon>Sordariomycetes</taxon>
        <taxon>Sordariomycetidae</taxon>
        <taxon>Sordariales</taxon>
        <taxon>Naviculisporaceae</taxon>
        <taxon>Rhypophila</taxon>
    </lineage>
</organism>
<protein>
    <recommendedName>
        <fullName evidence="1">ABM domain-containing protein</fullName>
    </recommendedName>
</protein>
<accession>A0AAN6XU41</accession>
<evidence type="ECO:0000313" key="3">
    <source>
        <dbReference type="Proteomes" id="UP001301769"/>
    </source>
</evidence>
<dbReference type="PROSITE" id="PS51725">
    <property type="entry name" value="ABM"/>
    <property type="match status" value="1"/>
</dbReference>
<dbReference type="PANTHER" id="PTHR40624">
    <property type="entry name" value="BIOSYNTHESIS MONOOXYGENASE, PUTATIVE (AFU_ORTHOLOGUE AFUA_1G12025)-RELATED"/>
    <property type="match status" value="1"/>
</dbReference>
<dbReference type="AlphaFoldDB" id="A0AAN6XU41"/>
<reference evidence="2" key="1">
    <citation type="journal article" date="2023" name="Mol. Phylogenet. Evol.">
        <title>Genome-scale phylogeny and comparative genomics of the fungal order Sordariales.</title>
        <authorList>
            <person name="Hensen N."/>
            <person name="Bonometti L."/>
            <person name="Westerberg I."/>
            <person name="Brannstrom I.O."/>
            <person name="Guillou S."/>
            <person name="Cros-Aarteil S."/>
            <person name="Calhoun S."/>
            <person name="Haridas S."/>
            <person name="Kuo A."/>
            <person name="Mondo S."/>
            <person name="Pangilinan J."/>
            <person name="Riley R."/>
            <person name="LaButti K."/>
            <person name="Andreopoulos B."/>
            <person name="Lipzen A."/>
            <person name="Chen C."/>
            <person name="Yan M."/>
            <person name="Daum C."/>
            <person name="Ng V."/>
            <person name="Clum A."/>
            <person name="Steindorff A."/>
            <person name="Ohm R.A."/>
            <person name="Martin F."/>
            <person name="Silar P."/>
            <person name="Natvig D.O."/>
            <person name="Lalanne C."/>
            <person name="Gautier V."/>
            <person name="Ament-Velasquez S.L."/>
            <person name="Kruys A."/>
            <person name="Hutchinson M.I."/>
            <person name="Powell A.J."/>
            <person name="Barry K."/>
            <person name="Miller A.N."/>
            <person name="Grigoriev I.V."/>
            <person name="Debuchy R."/>
            <person name="Gladieux P."/>
            <person name="Hiltunen Thoren M."/>
            <person name="Johannesson H."/>
        </authorList>
    </citation>
    <scope>NUCLEOTIDE SEQUENCE</scope>
    <source>
        <strain evidence="2">PSN293</strain>
    </source>
</reference>
<dbReference type="EMBL" id="MU858371">
    <property type="protein sequence ID" value="KAK4206653.1"/>
    <property type="molecule type" value="Genomic_DNA"/>
</dbReference>
<reference evidence="2" key="2">
    <citation type="submission" date="2023-05" db="EMBL/GenBank/DDBJ databases">
        <authorList>
            <consortium name="Lawrence Berkeley National Laboratory"/>
            <person name="Steindorff A."/>
            <person name="Hensen N."/>
            <person name="Bonometti L."/>
            <person name="Westerberg I."/>
            <person name="Brannstrom I.O."/>
            <person name="Guillou S."/>
            <person name="Cros-Aarteil S."/>
            <person name="Calhoun S."/>
            <person name="Haridas S."/>
            <person name="Kuo A."/>
            <person name="Mondo S."/>
            <person name="Pangilinan J."/>
            <person name="Riley R."/>
            <person name="Labutti K."/>
            <person name="Andreopoulos B."/>
            <person name="Lipzen A."/>
            <person name="Chen C."/>
            <person name="Yanf M."/>
            <person name="Daum C."/>
            <person name="Ng V."/>
            <person name="Clum A."/>
            <person name="Ohm R."/>
            <person name="Martin F."/>
            <person name="Silar P."/>
            <person name="Natvig D."/>
            <person name="Lalanne C."/>
            <person name="Gautier V."/>
            <person name="Ament-Velasquez S.L."/>
            <person name="Kruys A."/>
            <person name="Hutchinson M.I."/>
            <person name="Powell A.J."/>
            <person name="Barry K."/>
            <person name="Miller A.N."/>
            <person name="Grigoriev I.V."/>
            <person name="Debuchy R."/>
            <person name="Gladieux P."/>
            <person name="Thoren M.H."/>
            <person name="Johannesson H."/>
        </authorList>
    </citation>
    <scope>NUCLEOTIDE SEQUENCE</scope>
    <source>
        <strain evidence="2">PSN293</strain>
    </source>
</reference>
<keyword evidence="3" id="KW-1185">Reference proteome</keyword>
<sequence>MAVKILALLYPKPDRVARVEEIAQSLVEYVKENESGTLQYEWFRVTGAEKPTIAVWETYADQAAVEAHRTSPKMAWLVEVSTKEDNFAEPITVLHLDQFAGFESR</sequence>
<comment type="caution">
    <text evidence="2">The sequence shown here is derived from an EMBL/GenBank/DDBJ whole genome shotgun (WGS) entry which is preliminary data.</text>
</comment>
<evidence type="ECO:0000313" key="2">
    <source>
        <dbReference type="EMBL" id="KAK4206653.1"/>
    </source>
</evidence>
<feature type="domain" description="ABM" evidence="1">
    <location>
        <begin position="3"/>
        <end position="94"/>
    </location>
</feature>
<dbReference type="Pfam" id="PF03992">
    <property type="entry name" value="ABM"/>
    <property type="match status" value="1"/>
</dbReference>
<proteinExistence type="predicted"/>
<evidence type="ECO:0000259" key="1">
    <source>
        <dbReference type="PROSITE" id="PS51725"/>
    </source>
</evidence>
<dbReference type="InterPro" id="IPR011008">
    <property type="entry name" value="Dimeric_a/b-barrel"/>
</dbReference>
<dbReference type="PANTHER" id="PTHR40624:SF1">
    <property type="entry name" value="BIOSYNTHESIS MONOOXYGENASE, PUTATIVE (AFU_ORTHOLOGUE AFUA_1G12025)-RELATED"/>
    <property type="match status" value="1"/>
</dbReference>
<dbReference type="Gene3D" id="3.30.70.100">
    <property type="match status" value="1"/>
</dbReference>
<dbReference type="Proteomes" id="UP001301769">
    <property type="component" value="Unassembled WGS sequence"/>
</dbReference>
<gene>
    <name evidence="2" type="ORF">QBC37DRAFT_119185</name>
</gene>